<evidence type="ECO:0000313" key="6">
    <source>
        <dbReference type="Proteomes" id="UP001165080"/>
    </source>
</evidence>
<feature type="region of interest" description="Disordered" evidence="3">
    <location>
        <begin position="160"/>
        <end position="184"/>
    </location>
</feature>
<dbReference type="Proteomes" id="UP001165080">
    <property type="component" value="Unassembled WGS sequence"/>
</dbReference>
<dbReference type="SUPFAM" id="SSF56112">
    <property type="entry name" value="Protein kinase-like (PK-like)"/>
    <property type="match status" value="1"/>
</dbReference>
<dbReference type="GO" id="GO:0005524">
    <property type="term" value="F:ATP binding"/>
    <property type="evidence" value="ECO:0007669"/>
    <property type="project" value="UniProtKB-KW"/>
</dbReference>
<organism evidence="5 6">
    <name type="scientific">Pleodorina starrii</name>
    <dbReference type="NCBI Taxonomy" id="330485"/>
    <lineage>
        <taxon>Eukaryota</taxon>
        <taxon>Viridiplantae</taxon>
        <taxon>Chlorophyta</taxon>
        <taxon>core chlorophytes</taxon>
        <taxon>Chlorophyceae</taxon>
        <taxon>CS clade</taxon>
        <taxon>Chlamydomonadales</taxon>
        <taxon>Volvocaceae</taxon>
        <taxon>Pleodorina</taxon>
    </lineage>
</organism>
<feature type="region of interest" description="Disordered" evidence="3">
    <location>
        <begin position="398"/>
        <end position="423"/>
    </location>
</feature>
<evidence type="ECO:0000259" key="4">
    <source>
        <dbReference type="PROSITE" id="PS50011"/>
    </source>
</evidence>
<protein>
    <recommendedName>
        <fullName evidence="4">Protein kinase domain-containing protein</fullName>
    </recommendedName>
</protein>
<dbReference type="PANTHER" id="PTHR24055">
    <property type="entry name" value="MITOGEN-ACTIVATED PROTEIN KINASE"/>
    <property type="match status" value="1"/>
</dbReference>
<dbReference type="InterPro" id="IPR000719">
    <property type="entry name" value="Prot_kinase_dom"/>
</dbReference>
<keyword evidence="1" id="KW-0547">Nucleotide-binding</keyword>
<feature type="region of interest" description="Disordered" evidence="3">
    <location>
        <begin position="452"/>
        <end position="474"/>
    </location>
</feature>
<dbReference type="PROSITE" id="PS00108">
    <property type="entry name" value="PROTEIN_KINASE_ST"/>
    <property type="match status" value="1"/>
</dbReference>
<keyword evidence="6" id="KW-1185">Reference proteome</keyword>
<feature type="compositionally biased region" description="Low complexity" evidence="3">
    <location>
        <begin position="519"/>
        <end position="528"/>
    </location>
</feature>
<name>A0A9W6F1Q9_9CHLO</name>
<feature type="region of interest" description="Disordered" evidence="3">
    <location>
        <begin position="519"/>
        <end position="539"/>
    </location>
</feature>
<proteinExistence type="predicted"/>
<dbReference type="Gene3D" id="3.30.200.20">
    <property type="entry name" value="Phosphorylase Kinase, domain 1"/>
    <property type="match status" value="1"/>
</dbReference>
<dbReference type="EMBL" id="BRXU01000007">
    <property type="protein sequence ID" value="GLC53039.1"/>
    <property type="molecule type" value="Genomic_DNA"/>
</dbReference>
<evidence type="ECO:0000256" key="1">
    <source>
        <dbReference type="ARBA" id="ARBA00022741"/>
    </source>
</evidence>
<dbReference type="InterPro" id="IPR050117">
    <property type="entry name" value="MAPK"/>
</dbReference>
<accession>A0A9W6F1Q9</accession>
<sequence length="866" mass="87805">MQRFELLGRNGAGANSIVFKCRDVSSGAVVAVKKLAEGATFEQMLQEAAIMRVCAHQYTVGLLEAHQGVASGIVYLVMEHVEHALSRELLLNPRGLPLPKVKLVGFQLASALEFVHGKKVCHGDLKPANILLTSQYSVKLCDFGSAYSVVLRSGRIGTGNGKSSDDRASAGLSPTPSAVTAAPEPALPKVTAAASRWYCAPESLLGAEGSPASDIWAFGCILAELATGKPLMPGGESELDQLCLVLAMVGHLSEAQEQLLRLLPWAQRVKLDESRARGPLLDRIPKIAACPALVDVLRACLEPDPANRPTAQQLQAMPLFEDVRQALLASEVAAAEMAALARSDVGRGSPQRPRRISSGAMDVDVPADVAAMSPDGMGLCAAAAAAQPAAAKAVAAASGGISPPAAPPGASGSPQPPRRVSGVQAAEPVLRLAALWDEAREREELGPIAMAARRSRSISPDHSPGTPPSGEVSLLGARQLSGPVAEPLLAATPAELISPPASAATAVCTTPIAAAAGGCGAPSSAAASPTPPAAPAADGAPSLMDCCPAPPPSVAAGAPPLAPKLGAPLSASVGAVPYMVKAAGLSASLRVGAVAGAAAAVVVVAAIKPSPMPQLRNRAIINRARRHHVREARAVSVPAAFLASCSPQGGLGFSATLMQRELAAAAPPQPQPLPGRHAPAGTAASGLLRPVMNHGARRSFADLSELASVAEYEALPCVDTPPDVKRRRGVAHGTLQAALSSQPSAGSLNSLLTEASLASLGSLQELEPALFGRGGGGGGRRLRRSSSGTGLAAGSPAVARRPAAWQLLLPAGAAREVSLPQPISGRNRCGGGGGGGWPARDRLAGSVSSDVHNSAASEAYLRGEAP</sequence>
<feature type="compositionally biased region" description="Gly residues" evidence="3">
    <location>
        <begin position="828"/>
        <end position="837"/>
    </location>
</feature>
<gene>
    <name evidence="5" type="primary">PLEST002342</name>
    <name evidence="5" type="ORF">PLESTB_000701400</name>
</gene>
<dbReference type="InterPro" id="IPR008271">
    <property type="entry name" value="Ser/Thr_kinase_AS"/>
</dbReference>
<comment type="caution">
    <text evidence="5">The sequence shown here is derived from an EMBL/GenBank/DDBJ whole genome shotgun (WGS) entry which is preliminary data.</text>
</comment>
<feature type="compositionally biased region" description="Low complexity" evidence="3">
    <location>
        <begin position="398"/>
        <end position="413"/>
    </location>
</feature>
<feature type="region of interest" description="Disordered" evidence="3">
    <location>
        <begin position="771"/>
        <end position="795"/>
    </location>
</feature>
<dbReference type="SMART" id="SM00220">
    <property type="entry name" value="S_TKc"/>
    <property type="match status" value="1"/>
</dbReference>
<dbReference type="Gene3D" id="1.10.510.10">
    <property type="entry name" value="Transferase(Phosphotransferase) domain 1"/>
    <property type="match status" value="1"/>
</dbReference>
<keyword evidence="2" id="KW-0067">ATP-binding</keyword>
<evidence type="ECO:0000256" key="3">
    <source>
        <dbReference type="SAM" id="MobiDB-lite"/>
    </source>
</evidence>
<dbReference type="Pfam" id="PF00069">
    <property type="entry name" value="Pkinase"/>
    <property type="match status" value="1"/>
</dbReference>
<feature type="region of interest" description="Disordered" evidence="3">
    <location>
        <begin position="824"/>
        <end position="866"/>
    </location>
</feature>
<feature type="domain" description="Protein kinase" evidence="4">
    <location>
        <begin position="4"/>
        <end position="320"/>
    </location>
</feature>
<dbReference type="PROSITE" id="PS50011">
    <property type="entry name" value="PROTEIN_KINASE_DOM"/>
    <property type="match status" value="1"/>
</dbReference>
<evidence type="ECO:0000256" key="2">
    <source>
        <dbReference type="ARBA" id="ARBA00022840"/>
    </source>
</evidence>
<evidence type="ECO:0000313" key="5">
    <source>
        <dbReference type="EMBL" id="GLC53039.1"/>
    </source>
</evidence>
<reference evidence="5 6" key="1">
    <citation type="journal article" date="2023" name="Commun. Biol.">
        <title>Reorganization of the ancestral sex-determining regions during the evolution of trioecy in Pleodorina starrii.</title>
        <authorList>
            <person name="Takahashi K."/>
            <person name="Suzuki S."/>
            <person name="Kawai-Toyooka H."/>
            <person name="Yamamoto K."/>
            <person name="Hamaji T."/>
            <person name="Ootsuki R."/>
            <person name="Yamaguchi H."/>
            <person name="Kawachi M."/>
            <person name="Higashiyama T."/>
            <person name="Nozaki H."/>
        </authorList>
    </citation>
    <scope>NUCLEOTIDE SEQUENCE [LARGE SCALE GENOMIC DNA]</scope>
    <source>
        <strain evidence="5 6">NIES-4479</strain>
    </source>
</reference>
<dbReference type="InterPro" id="IPR011009">
    <property type="entry name" value="Kinase-like_dom_sf"/>
</dbReference>
<dbReference type="AlphaFoldDB" id="A0A9W6F1Q9"/>
<dbReference type="GO" id="GO:0004672">
    <property type="term" value="F:protein kinase activity"/>
    <property type="evidence" value="ECO:0007669"/>
    <property type="project" value="InterPro"/>
</dbReference>
<feature type="compositionally biased region" description="Polar residues" evidence="3">
    <location>
        <begin position="846"/>
        <end position="856"/>
    </location>
</feature>